<feature type="transmembrane region" description="Helical" evidence="1">
    <location>
        <begin position="67"/>
        <end position="88"/>
    </location>
</feature>
<feature type="transmembrane region" description="Helical" evidence="1">
    <location>
        <begin position="37"/>
        <end position="60"/>
    </location>
</feature>
<keyword evidence="3" id="KW-1185">Reference proteome</keyword>
<proteinExistence type="predicted"/>
<dbReference type="Proteomes" id="UP000324104">
    <property type="component" value="Unassembled WGS sequence"/>
</dbReference>
<keyword evidence="1" id="KW-0812">Transmembrane</keyword>
<evidence type="ECO:0000256" key="1">
    <source>
        <dbReference type="SAM" id="Phobius"/>
    </source>
</evidence>
<sequence>MPLGIFGSGRPFHRAVGLVVGVAFFLVVFALQETLLFALALVTFGGTITAFGGLIAIILGRLRIRSALCVTLSLVTGSLSLLSLLAALVGGSLLFAFVTIGCGVVAGILSVAAYAKPRDSSGRFVPPI</sequence>
<evidence type="ECO:0000313" key="2">
    <source>
        <dbReference type="EMBL" id="TYT63144.1"/>
    </source>
</evidence>
<reference evidence="2 3" key="1">
    <citation type="submission" date="2019-08" db="EMBL/GenBank/DDBJ databases">
        <title>Archaea genome.</title>
        <authorList>
            <person name="Kajale S."/>
            <person name="Shouche Y."/>
            <person name="Deshpande N."/>
            <person name="Sharma A."/>
        </authorList>
    </citation>
    <scope>NUCLEOTIDE SEQUENCE [LARGE SCALE GENOMIC DNA]</scope>
    <source>
        <strain evidence="2 3">ESP3B_9</strain>
    </source>
</reference>
<keyword evidence="1" id="KW-0472">Membrane</keyword>
<organism evidence="2 3">
    <name type="scientific">Natrialba swarupiae</name>
    <dbReference type="NCBI Taxonomy" id="2448032"/>
    <lineage>
        <taxon>Archaea</taxon>
        <taxon>Methanobacteriati</taxon>
        <taxon>Methanobacteriota</taxon>
        <taxon>Stenosarchaea group</taxon>
        <taxon>Halobacteria</taxon>
        <taxon>Halobacteriales</taxon>
        <taxon>Natrialbaceae</taxon>
        <taxon>Natrialba</taxon>
    </lineage>
</organism>
<comment type="caution">
    <text evidence="2">The sequence shown here is derived from an EMBL/GenBank/DDBJ whole genome shotgun (WGS) entry which is preliminary data.</text>
</comment>
<protein>
    <submittedName>
        <fullName evidence="2">Uncharacterized protein</fullName>
    </submittedName>
</protein>
<dbReference type="EMBL" id="VTAW01000003">
    <property type="protein sequence ID" value="TYT63144.1"/>
    <property type="molecule type" value="Genomic_DNA"/>
</dbReference>
<name>A0A5D5AQ33_9EURY</name>
<keyword evidence="1" id="KW-1133">Transmembrane helix</keyword>
<gene>
    <name evidence="2" type="ORF">FYC77_03460</name>
</gene>
<accession>A0A5D5AQ33</accession>
<feature type="transmembrane region" description="Helical" evidence="1">
    <location>
        <begin position="94"/>
        <end position="115"/>
    </location>
</feature>
<dbReference type="RefSeq" id="WP_149080120.1">
    <property type="nucleotide sequence ID" value="NZ_VTAW01000003.1"/>
</dbReference>
<feature type="transmembrane region" description="Helical" evidence="1">
    <location>
        <begin position="12"/>
        <end position="31"/>
    </location>
</feature>
<dbReference type="AlphaFoldDB" id="A0A5D5AQ33"/>
<evidence type="ECO:0000313" key="3">
    <source>
        <dbReference type="Proteomes" id="UP000324104"/>
    </source>
</evidence>